<dbReference type="SMART" id="SM00065">
    <property type="entry name" value="GAF"/>
    <property type="match status" value="1"/>
</dbReference>
<dbReference type="Gene3D" id="3.20.20.450">
    <property type="entry name" value="EAL domain"/>
    <property type="match status" value="1"/>
</dbReference>
<dbReference type="CDD" id="cd01948">
    <property type="entry name" value="EAL"/>
    <property type="match status" value="1"/>
</dbReference>
<accession>A0A7W8IN40</accession>
<dbReference type="EMBL" id="JACHEP010000002">
    <property type="protein sequence ID" value="MBB5323538.1"/>
    <property type="molecule type" value="Genomic_DNA"/>
</dbReference>
<dbReference type="InterPro" id="IPR000160">
    <property type="entry name" value="GGDEF_dom"/>
</dbReference>
<dbReference type="PIRSF" id="PIRSF005925">
    <property type="entry name" value="Dos"/>
    <property type="match status" value="1"/>
</dbReference>
<dbReference type="Gene3D" id="3.30.450.20">
    <property type="entry name" value="PAS domain"/>
    <property type="match status" value="2"/>
</dbReference>
<feature type="domain" description="PAC" evidence="2">
    <location>
        <begin position="371"/>
        <end position="422"/>
    </location>
</feature>
<dbReference type="PROSITE" id="PS50112">
    <property type="entry name" value="PAS"/>
    <property type="match status" value="2"/>
</dbReference>
<dbReference type="SUPFAM" id="SSF55073">
    <property type="entry name" value="Nucleotide cyclase"/>
    <property type="match status" value="1"/>
</dbReference>
<dbReference type="InterPro" id="IPR000700">
    <property type="entry name" value="PAS-assoc_C"/>
</dbReference>
<dbReference type="Proteomes" id="UP000520011">
    <property type="component" value="Unassembled WGS sequence"/>
</dbReference>
<dbReference type="CDD" id="cd00130">
    <property type="entry name" value="PAS"/>
    <property type="match status" value="2"/>
</dbReference>
<evidence type="ECO:0000313" key="5">
    <source>
        <dbReference type="EMBL" id="MBB5323538.1"/>
    </source>
</evidence>
<evidence type="ECO:0000259" key="1">
    <source>
        <dbReference type="PROSITE" id="PS50112"/>
    </source>
</evidence>
<comment type="caution">
    <text evidence="5">The sequence shown here is derived from an EMBL/GenBank/DDBJ whole genome shotgun (WGS) entry which is preliminary data.</text>
</comment>
<evidence type="ECO:0000259" key="4">
    <source>
        <dbReference type="PROSITE" id="PS50887"/>
    </source>
</evidence>
<dbReference type="GO" id="GO:0006355">
    <property type="term" value="P:regulation of DNA-templated transcription"/>
    <property type="evidence" value="ECO:0007669"/>
    <property type="project" value="InterPro"/>
</dbReference>
<dbReference type="NCBIfam" id="TIGR00229">
    <property type="entry name" value="sensory_box"/>
    <property type="match status" value="2"/>
</dbReference>
<evidence type="ECO:0000259" key="3">
    <source>
        <dbReference type="PROSITE" id="PS50883"/>
    </source>
</evidence>
<dbReference type="Pfam" id="PF00989">
    <property type="entry name" value="PAS"/>
    <property type="match status" value="2"/>
</dbReference>
<dbReference type="FunFam" id="3.20.20.450:FF:000001">
    <property type="entry name" value="Cyclic di-GMP phosphodiesterase yahA"/>
    <property type="match status" value="1"/>
</dbReference>
<dbReference type="Pfam" id="PF00563">
    <property type="entry name" value="EAL"/>
    <property type="match status" value="1"/>
</dbReference>
<dbReference type="PANTHER" id="PTHR44757:SF2">
    <property type="entry name" value="BIOFILM ARCHITECTURE MAINTENANCE PROTEIN MBAA"/>
    <property type="match status" value="1"/>
</dbReference>
<dbReference type="InterPro" id="IPR003018">
    <property type="entry name" value="GAF"/>
</dbReference>
<dbReference type="PROSITE" id="PS50113">
    <property type="entry name" value="PAC"/>
    <property type="match status" value="1"/>
</dbReference>
<dbReference type="InterPro" id="IPR000014">
    <property type="entry name" value="PAS"/>
</dbReference>
<feature type="domain" description="PAS" evidence="1">
    <location>
        <begin position="299"/>
        <end position="369"/>
    </location>
</feature>
<feature type="domain" description="PAS" evidence="1">
    <location>
        <begin position="22"/>
        <end position="76"/>
    </location>
</feature>
<dbReference type="SMART" id="SM00052">
    <property type="entry name" value="EAL"/>
    <property type="match status" value="1"/>
</dbReference>
<dbReference type="Pfam" id="PF13185">
    <property type="entry name" value="GAF_2"/>
    <property type="match status" value="1"/>
</dbReference>
<feature type="domain" description="EAL" evidence="3">
    <location>
        <begin position="596"/>
        <end position="850"/>
    </location>
</feature>
<dbReference type="RefSeq" id="WP_183251397.1">
    <property type="nucleotide sequence ID" value="NZ_JACHEP010000002.1"/>
</dbReference>
<gene>
    <name evidence="5" type="ORF">HNQ34_000630</name>
</gene>
<dbReference type="SUPFAM" id="SSF141868">
    <property type="entry name" value="EAL domain-like"/>
    <property type="match status" value="1"/>
</dbReference>
<feature type="domain" description="GGDEF" evidence="4">
    <location>
        <begin position="454"/>
        <end position="587"/>
    </location>
</feature>
<dbReference type="PROSITE" id="PS50887">
    <property type="entry name" value="GGDEF"/>
    <property type="match status" value="1"/>
</dbReference>
<keyword evidence="6" id="KW-1185">Reference proteome</keyword>
<dbReference type="InterPro" id="IPR052155">
    <property type="entry name" value="Biofilm_reg_signaling"/>
</dbReference>
<dbReference type="FunFam" id="3.30.70.270:FF:000001">
    <property type="entry name" value="Diguanylate cyclase domain protein"/>
    <property type="match status" value="1"/>
</dbReference>
<organism evidence="5 6">
    <name type="scientific">Anoxybacteroides tepidamans</name>
    <dbReference type="NCBI Taxonomy" id="265948"/>
    <lineage>
        <taxon>Bacteria</taxon>
        <taxon>Bacillati</taxon>
        <taxon>Bacillota</taxon>
        <taxon>Bacilli</taxon>
        <taxon>Bacillales</taxon>
        <taxon>Anoxybacillaceae</taxon>
        <taxon>Anoxybacteroides</taxon>
    </lineage>
</organism>
<dbReference type="SUPFAM" id="SSF55785">
    <property type="entry name" value="PYP-like sensor domain (PAS domain)"/>
    <property type="match status" value="2"/>
</dbReference>
<dbReference type="InterPro" id="IPR029016">
    <property type="entry name" value="GAF-like_dom_sf"/>
</dbReference>
<dbReference type="InterPro" id="IPR001610">
    <property type="entry name" value="PAC"/>
</dbReference>
<dbReference type="SMART" id="SM00086">
    <property type="entry name" value="PAC"/>
    <property type="match status" value="2"/>
</dbReference>
<dbReference type="Pfam" id="PF00990">
    <property type="entry name" value="GGDEF"/>
    <property type="match status" value="1"/>
</dbReference>
<dbReference type="InterPro" id="IPR001633">
    <property type="entry name" value="EAL_dom"/>
</dbReference>
<dbReference type="PROSITE" id="PS50883">
    <property type="entry name" value="EAL"/>
    <property type="match status" value="1"/>
</dbReference>
<dbReference type="PANTHER" id="PTHR44757">
    <property type="entry name" value="DIGUANYLATE CYCLASE DGCP"/>
    <property type="match status" value="1"/>
</dbReference>
<dbReference type="SMART" id="SM00091">
    <property type="entry name" value="PAS"/>
    <property type="match status" value="2"/>
</dbReference>
<sequence length="854" mass="98077">MHMHPSESLYLPFYFFMPAMQFILDEHGYILDVNEFAARYLGYRREELIGQSALIVVHPNDRKRVMKQLKNLFHCQSDDIHSMEFKKVKKSGETVYVQENMYRTTTEEGQTIFLVSCHNISSEKKTKQLLAGQKKVLELIAKEMSLSDILNEIARTAEGIRPNIFCSILLLNDETNRLYYVAAPSLPKEYIETINGCEIGPNVGSCGTAAFRQELVVVSDIETSPLWLHYKEAALAHGLRACWSVPIFSSTKKVLGTFVVYHREPCEPQEKDIEIIYTFSSLAGLAVEQARMKEELQESRQHYQSLFEYNQDAVFSLHLDGTFFAVNRAAAQITGYPRHELLKMTLHDLVVQDDLPKTLEALANTAEGYSRHVDFRIRHKKGNILYFNTTPVPIFVNKNIIGISIIAKDVTERVERDKRIQQLAYYDPLTGLPNRRLFYKTVSKAISEAKQNGKFVAILYMDIDRFKYVNDSLGHSIGDRVLQKISSLIQERIAHKGTVARMSGDEFTVILPNLDYHYQAMDVAKDILRTFQEPIRIDNFELFLTSSIGIAFYPHHSNDVDTLVQYADMAMYEVKRKGKNDYYVYQDDILKQKLPNLMLLGDLHKSIQKNELSIVYQPIIEVKTKEIRAMETLIRWHHPIHGTVPPSQFISLAEETGFIVSIGEWVIRQACEQHQKWRKIGLPPIRIAVNISVKELQDPYFSKRIENILTEKRMAPQYLELEITESMMIYNEATILNNLLRVKEIGVRLSIDDFGTGYSSLAYLKRLDVDTVKIDRSFIADCPHSYYGSVITNTIISLAHHLGMNVIAEGVEHREQLRYLEEKGCQEAQGYLFSVPLHAAEATRLLSTGIRHLK</sequence>
<name>A0A7W8IN40_9BACL</name>
<dbReference type="AlphaFoldDB" id="A0A7W8IN40"/>
<reference evidence="5 6" key="1">
    <citation type="submission" date="2020-08" db="EMBL/GenBank/DDBJ databases">
        <title>Genomic Encyclopedia of Type Strains, Phase IV (KMG-IV): sequencing the most valuable type-strain genomes for metagenomic binning, comparative biology and taxonomic classification.</title>
        <authorList>
            <person name="Goeker M."/>
        </authorList>
    </citation>
    <scope>NUCLEOTIDE SEQUENCE [LARGE SCALE GENOMIC DNA]</scope>
    <source>
        <strain evidence="5 6">DSM 16325</strain>
    </source>
</reference>
<proteinExistence type="predicted"/>
<dbReference type="InterPro" id="IPR029787">
    <property type="entry name" value="Nucleotide_cyclase"/>
</dbReference>
<dbReference type="CDD" id="cd01949">
    <property type="entry name" value="GGDEF"/>
    <property type="match status" value="1"/>
</dbReference>
<dbReference type="InterPro" id="IPR043128">
    <property type="entry name" value="Rev_trsase/Diguanyl_cyclase"/>
</dbReference>
<dbReference type="InterPro" id="IPR035965">
    <property type="entry name" value="PAS-like_dom_sf"/>
</dbReference>
<dbReference type="InterPro" id="IPR012226">
    <property type="entry name" value="Diguanyl_cyclase/Pdiesterase"/>
</dbReference>
<evidence type="ECO:0000259" key="2">
    <source>
        <dbReference type="PROSITE" id="PS50113"/>
    </source>
</evidence>
<dbReference type="Gene3D" id="3.30.70.270">
    <property type="match status" value="1"/>
</dbReference>
<dbReference type="InterPro" id="IPR035919">
    <property type="entry name" value="EAL_sf"/>
</dbReference>
<evidence type="ECO:0000313" key="6">
    <source>
        <dbReference type="Proteomes" id="UP000520011"/>
    </source>
</evidence>
<dbReference type="InterPro" id="IPR013767">
    <property type="entry name" value="PAS_fold"/>
</dbReference>
<protein>
    <submittedName>
        <fullName evidence="5">Diguanylate cyclase (GGDEF)-like protein/PAS domain S-box-containing protein</fullName>
    </submittedName>
</protein>
<dbReference type="NCBIfam" id="TIGR00254">
    <property type="entry name" value="GGDEF"/>
    <property type="match status" value="1"/>
</dbReference>
<dbReference type="Gene3D" id="3.30.450.40">
    <property type="match status" value="1"/>
</dbReference>
<dbReference type="SUPFAM" id="SSF55781">
    <property type="entry name" value="GAF domain-like"/>
    <property type="match status" value="1"/>
</dbReference>
<dbReference type="SMART" id="SM00267">
    <property type="entry name" value="GGDEF"/>
    <property type="match status" value="1"/>
</dbReference>